<dbReference type="PANTHER" id="PTHR15162">
    <property type="entry name" value="ASPARTOACYLASE"/>
    <property type="match status" value="1"/>
</dbReference>
<name>A0A2M7G959_9BACT</name>
<dbReference type="Gene3D" id="3.40.630.10">
    <property type="entry name" value="Zn peptidases"/>
    <property type="match status" value="1"/>
</dbReference>
<dbReference type="InterPro" id="IPR055438">
    <property type="entry name" value="AstE_AspA_cat"/>
</dbReference>
<gene>
    <name evidence="6" type="ORF">COW36_05010</name>
</gene>
<comment type="cofactor">
    <cofactor evidence="1">
        <name>Zn(2+)</name>
        <dbReference type="ChEBI" id="CHEBI:29105"/>
    </cofactor>
</comment>
<evidence type="ECO:0000313" key="7">
    <source>
        <dbReference type="Proteomes" id="UP000231019"/>
    </source>
</evidence>
<evidence type="ECO:0000256" key="2">
    <source>
        <dbReference type="ARBA" id="ARBA00022723"/>
    </source>
</evidence>
<evidence type="ECO:0000313" key="6">
    <source>
        <dbReference type="EMBL" id="PIW18656.1"/>
    </source>
</evidence>
<dbReference type="Proteomes" id="UP000231019">
    <property type="component" value="Unassembled WGS sequence"/>
</dbReference>
<dbReference type="GO" id="GO:0005829">
    <property type="term" value="C:cytosol"/>
    <property type="evidence" value="ECO:0007669"/>
    <property type="project" value="TreeGrafter"/>
</dbReference>
<keyword evidence="4" id="KW-0862">Zinc</keyword>
<dbReference type="Pfam" id="PF24827">
    <property type="entry name" value="AstE_AspA_cat"/>
    <property type="match status" value="1"/>
</dbReference>
<dbReference type="PANTHER" id="PTHR15162:SF7">
    <property type="entry name" value="SUCCINYLGLUTAMATE DESUCCINYLASE"/>
    <property type="match status" value="1"/>
</dbReference>
<organism evidence="6 7">
    <name type="scientific">bacterium (Candidatus Blackallbacteria) CG17_big_fil_post_rev_8_21_14_2_50_48_46</name>
    <dbReference type="NCBI Taxonomy" id="2014261"/>
    <lineage>
        <taxon>Bacteria</taxon>
        <taxon>Candidatus Blackallbacteria</taxon>
    </lineage>
</organism>
<feature type="domain" description="Succinylglutamate desuccinylase/Aspartoacylase catalytic" evidence="5">
    <location>
        <begin position="38"/>
        <end position="154"/>
    </location>
</feature>
<evidence type="ECO:0000256" key="3">
    <source>
        <dbReference type="ARBA" id="ARBA00022801"/>
    </source>
</evidence>
<dbReference type="SUPFAM" id="SSF53187">
    <property type="entry name" value="Zn-dependent exopeptidases"/>
    <property type="match status" value="1"/>
</dbReference>
<keyword evidence="2" id="KW-0479">Metal-binding</keyword>
<evidence type="ECO:0000259" key="5">
    <source>
        <dbReference type="Pfam" id="PF24827"/>
    </source>
</evidence>
<proteinExistence type="predicted"/>
<evidence type="ECO:0000256" key="1">
    <source>
        <dbReference type="ARBA" id="ARBA00001947"/>
    </source>
</evidence>
<dbReference type="GO" id="GO:0046872">
    <property type="term" value="F:metal ion binding"/>
    <property type="evidence" value="ECO:0007669"/>
    <property type="project" value="UniProtKB-KW"/>
</dbReference>
<accession>A0A2M7G959</accession>
<keyword evidence="3" id="KW-0378">Hydrolase</keyword>
<dbReference type="GO" id="GO:0016788">
    <property type="term" value="F:hydrolase activity, acting on ester bonds"/>
    <property type="evidence" value="ECO:0007669"/>
    <property type="project" value="InterPro"/>
</dbReference>
<reference evidence="6 7" key="1">
    <citation type="submission" date="2017-09" db="EMBL/GenBank/DDBJ databases">
        <title>Depth-based differentiation of microbial function through sediment-hosted aquifers and enrichment of novel symbionts in the deep terrestrial subsurface.</title>
        <authorList>
            <person name="Probst A.J."/>
            <person name="Ladd B."/>
            <person name="Jarett J.K."/>
            <person name="Geller-Mcgrath D.E."/>
            <person name="Sieber C.M."/>
            <person name="Emerson J.B."/>
            <person name="Anantharaman K."/>
            <person name="Thomas B.C."/>
            <person name="Malmstrom R."/>
            <person name="Stieglmeier M."/>
            <person name="Klingl A."/>
            <person name="Woyke T."/>
            <person name="Ryan C.M."/>
            <person name="Banfield J.F."/>
        </authorList>
    </citation>
    <scope>NUCLEOTIDE SEQUENCE [LARGE SCALE GENOMIC DNA]</scope>
    <source>
        <strain evidence="6">CG17_big_fil_post_rev_8_21_14_2_50_48_46</strain>
    </source>
</reference>
<evidence type="ECO:0000256" key="4">
    <source>
        <dbReference type="ARBA" id="ARBA00022833"/>
    </source>
</evidence>
<protein>
    <recommendedName>
        <fullName evidence="5">Succinylglutamate desuccinylase/Aspartoacylase catalytic domain-containing protein</fullName>
    </recommendedName>
</protein>
<comment type="caution">
    <text evidence="6">The sequence shown here is derived from an EMBL/GenBank/DDBJ whole genome shotgun (WGS) entry which is preliminary data.</text>
</comment>
<dbReference type="EMBL" id="PFFQ01000012">
    <property type="protein sequence ID" value="PIW18656.1"/>
    <property type="molecule type" value="Genomic_DNA"/>
</dbReference>
<sequence length="310" mass="34393">MSKLKPFSLLSFSRQDLARFCLQIESEGLFEIDSGKPGPVVGILAHTHGNEPVGLAAIMGLLAENALADRLKVGKVLLIVNNLEAARRFYREAEGQTTTAAWRFVDQDMNRVPEVLAGESYELQRLRQVLPYYQSLTHVLDLHSTSAPSEPMLIQSENAPDLSFPGVSIQLQGIIACLRGKPLISLCKQAAGYVVECGSHENPESWRLAQAVSWHFLAELGLLDGPVVLSEQDLETYEIYQAVVFPNASYQLTKILESYEFLPQGMVLARGEGEPLVIKQDSYAIMPSPRLRPVHSGSEFLFLATRKERL</sequence>
<dbReference type="InterPro" id="IPR050178">
    <property type="entry name" value="AspA/AstE_fam"/>
</dbReference>
<dbReference type="AlphaFoldDB" id="A0A2M7G959"/>